<keyword evidence="1" id="KW-0175">Coiled coil</keyword>
<keyword evidence="2" id="KW-0812">Transmembrane</keyword>
<keyword evidence="5" id="KW-1185">Reference proteome</keyword>
<reference evidence="4 5" key="1">
    <citation type="submission" date="2017-05" db="EMBL/GenBank/DDBJ databases">
        <authorList>
            <person name="Song R."/>
            <person name="Chenine A.L."/>
            <person name="Ruprecht R.M."/>
        </authorList>
    </citation>
    <scope>NUCLEOTIDE SEQUENCE [LARGE SCALE GENOMIC DNA]</scope>
    <source>
        <strain evidence="4 5">DSM 26136</strain>
    </source>
</reference>
<keyword evidence="2" id="KW-0472">Membrane</keyword>
<proteinExistence type="predicted"/>
<feature type="transmembrane region" description="Helical" evidence="2">
    <location>
        <begin position="47"/>
        <end position="67"/>
    </location>
</feature>
<dbReference type="AlphaFoldDB" id="A0A1Y0EJ40"/>
<organism evidence="4 5">
    <name type="scientific">Comamonas serinivorans</name>
    <dbReference type="NCBI Taxonomy" id="1082851"/>
    <lineage>
        <taxon>Bacteria</taxon>
        <taxon>Pseudomonadati</taxon>
        <taxon>Pseudomonadota</taxon>
        <taxon>Betaproteobacteria</taxon>
        <taxon>Burkholderiales</taxon>
        <taxon>Comamonadaceae</taxon>
        <taxon>Comamonas</taxon>
    </lineage>
</organism>
<dbReference type="PANTHER" id="PTHR34220">
    <property type="entry name" value="SENSOR HISTIDINE KINASE YPDA"/>
    <property type="match status" value="1"/>
</dbReference>
<evidence type="ECO:0000256" key="2">
    <source>
        <dbReference type="SAM" id="Phobius"/>
    </source>
</evidence>
<dbReference type="Gene3D" id="3.30.565.10">
    <property type="entry name" value="Histidine kinase-like ATPase, C-terminal domain"/>
    <property type="match status" value="1"/>
</dbReference>
<dbReference type="RefSeq" id="WP_087276534.1">
    <property type="nucleotide sequence ID" value="NZ_CP021455.1"/>
</dbReference>
<evidence type="ECO:0000259" key="3">
    <source>
        <dbReference type="SMART" id="SM00387"/>
    </source>
</evidence>
<keyword evidence="2" id="KW-1133">Transmembrane helix</keyword>
<dbReference type="SUPFAM" id="SSF55874">
    <property type="entry name" value="ATPase domain of HSP90 chaperone/DNA topoisomerase II/histidine kinase"/>
    <property type="match status" value="1"/>
</dbReference>
<dbReference type="InterPro" id="IPR003594">
    <property type="entry name" value="HATPase_dom"/>
</dbReference>
<dbReference type="KEGG" id="cser:CCO03_01920"/>
<dbReference type="SMART" id="SM00387">
    <property type="entry name" value="HATPase_c"/>
    <property type="match status" value="1"/>
</dbReference>
<dbReference type="EMBL" id="CP021455">
    <property type="protein sequence ID" value="ARU03607.1"/>
    <property type="molecule type" value="Genomic_DNA"/>
</dbReference>
<dbReference type="PANTHER" id="PTHR34220:SF9">
    <property type="entry name" value="SIGNAL TRANSDUCTION HISTIDINE KINASE INTERNAL REGION DOMAIN-CONTAINING PROTEIN"/>
    <property type="match status" value="1"/>
</dbReference>
<dbReference type="Pfam" id="PF06580">
    <property type="entry name" value="His_kinase"/>
    <property type="match status" value="1"/>
</dbReference>
<dbReference type="Proteomes" id="UP000196138">
    <property type="component" value="Chromosome"/>
</dbReference>
<dbReference type="InterPro" id="IPR050640">
    <property type="entry name" value="Bact_2-comp_sensor_kinase"/>
</dbReference>
<sequence length="396" mass="43200">MATPVHVYNARSPRELLRSASWVLGFSSVLALFTFRLAPQHRFVEHWTLALTVGACYWLASVALTYVPLAWKPRADEFWASSRRGRRWLLLVVVAKLLACVLGTWLGSLLSGIDLWSGSREARMGLVLALLTGVVGTQLMMAKSRARALQVQLAETERDAARAHLRLLQAQLEPHMLFNTLANLRALVRLDADRAEQMIDHLNRFLRASLSASQRDEHALADELARLQDYLALMQVRMGPRLAVVVDVPEALRTLPVPVLILQPLVENAIRHGLEPQVQGGTIWLIARRVGLADGGAQLQLSVCDDGPGLPEAEPQPADPAAGRLHAGGLGLTHVRERLTRLHGPAAHLHLGPRGPLQADAQVPGCPPLAPTGTCARVDLPLPPDVPVETPSCPLR</sequence>
<dbReference type="GO" id="GO:0016020">
    <property type="term" value="C:membrane"/>
    <property type="evidence" value="ECO:0007669"/>
    <property type="project" value="InterPro"/>
</dbReference>
<name>A0A1Y0EJ40_9BURK</name>
<evidence type="ECO:0000313" key="4">
    <source>
        <dbReference type="EMBL" id="ARU03607.1"/>
    </source>
</evidence>
<gene>
    <name evidence="4" type="ORF">CCO03_01920</name>
</gene>
<feature type="domain" description="Histidine kinase/HSP90-like ATPase" evidence="3">
    <location>
        <begin position="254"/>
        <end position="384"/>
    </location>
</feature>
<accession>A0A1Y0EJ40</accession>
<feature type="transmembrane region" description="Helical" evidence="2">
    <location>
        <begin position="16"/>
        <end position="35"/>
    </location>
</feature>
<dbReference type="GO" id="GO:0000155">
    <property type="term" value="F:phosphorelay sensor kinase activity"/>
    <property type="evidence" value="ECO:0007669"/>
    <property type="project" value="InterPro"/>
</dbReference>
<dbReference type="InterPro" id="IPR010559">
    <property type="entry name" value="Sig_transdc_His_kin_internal"/>
</dbReference>
<dbReference type="InterPro" id="IPR036890">
    <property type="entry name" value="HATPase_C_sf"/>
</dbReference>
<protein>
    <recommendedName>
        <fullName evidence="3">Histidine kinase/HSP90-like ATPase domain-containing protein</fullName>
    </recommendedName>
</protein>
<feature type="transmembrane region" description="Helical" evidence="2">
    <location>
        <begin position="88"/>
        <end position="110"/>
    </location>
</feature>
<dbReference type="Pfam" id="PF02518">
    <property type="entry name" value="HATPase_c"/>
    <property type="match status" value="1"/>
</dbReference>
<evidence type="ECO:0000313" key="5">
    <source>
        <dbReference type="Proteomes" id="UP000196138"/>
    </source>
</evidence>
<feature type="coiled-coil region" evidence="1">
    <location>
        <begin position="139"/>
        <end position="173"/>
    </location>
</feature>
<evidence type="ECO:0000256" key="1">
    <source>
        <dbReference type="SAM" id="Coils"/>
    </source>
</evidence>
<feature type="transmembrane region" description="Helical" evidence="2">
    <location>
        <begin position="122"/>
        <end position="142"/>
    </location>
</feature>